<feature type="transmembrane region" description="Helical" evidence="1">
    <location>
        <begin position="350"/>
        <end position="369"/>
    </location>
</feature>
<sequence length="1047" mass="114561">MTDSQNKPGSNFQHSGLPSIAIRRPVATLSLTAVILVLGLLFSGRLPVDLLPQADYPHIRVVVNYPGVTPEVIEEQVTRPLERNLAATENLTELHGRASEGRSYIEMFFDYETDIDIALQDASRQLERARTELPDGIDPPRIMKMDPSQDPVFELAISSPVRDPIEVRDWVDQQLAPQLLSVPGVGTIDIGGGKEREMDVVLDPERLRSYRLNLPDISELLEGRSVDRAAGNITSPDYDIMGRIETRYRTEDDVRNTRVNIGGMNRRISLSDIADISDSHREQRLFARLNGDDAVQISIMKQPLANTSATIANVKSQLEELRASGFITPDLEYHVIRDESFFIDASLRSVSIAAIIGGLLAISVILFFIGSIRRSFIVILSLPVAVIATFLLMAMSGLTLNVMSLGGLALGVGLLIDNSIVMLENIFRRQNEEGDSAVQAAHNGAKEVISAVTAGTLTNLAAVLPFLLVTGLAALLFRELILTISFAILASLLAAVTLVPTLSAQFAGRSGNSGLSRSLPVRLFHSGFLRVRNHYTTSLKWLIRRRFWLITFALILLGGSIYIIRGLGTEFLPPVDDGRITMRFVLPAGTSVDPTYEASEIIEDAIRDMPHVETVYMTVGGYFRGGQLSIRGGMIDITVQLVPLSERRGYSGERWASEFSEKTDEMGLPFVQERIRGPRLPGIQTGLLDADIAIGVVGQDLDVLETEARGIFRQLEGIEGLGSIQIGREGQIPQLMIRVDEERAADHGMSQNEVADLLNSAVEGVVPTHFVEGGFEYNVRVRFPRSVTGSTDGLSRIPVFNTDGQSVPLGALASFEETTGPAHIERFNQIRVVWVNTTVNMEEATVGEVADRIRNQLEDIDLPDGYSLIYGGEQEAIEESERSLMLAIALAIFFVFVVMAVQYEKLSSPLVILTTLPFALIGVGFMLWITGLSLSAPVLLGLVFLTGIIVNNAILLVEFIETNRVTMGVEDSVIRAGEIRFRPIMMTTMTTIFGMLPLALGIGEGSELLQPLAVTVIGGLLIGSLLTLLLLPGVYVIAADLRNIFKK</sequence>
<keyword evidence="1" id="KW-1133">Transmembrane helix</keyword>
<evidence type="ECO:0000256" key="1">
    <source>
        <dbReference type="SAM" id="Phobius"/>
    </source>
</evidence>
<protein>
    <submittedName>
        <fullName evidence="2">Efflux RND transporter permease subunit</fullName>
    </submittedName>
</protein>
<feature type="transmembrane region" description="Helical" evidence="1">
    <location>
        <begin position="547"/>
        <end position="564"/>
    </location>
</feature>
<organism evidence="2 3">
    <name type="scientific">Natronogracilivirga saccharolytica</name>
    <dbReference type="NCBI Taxonomy" id="2812953"/>
    <lineage>
        <taxon>Bacteria</taxon>
        <taxon>Pseudomonadati</taxon>
        <taxon>Balneolota</taxon>
        <taxon>Balneolia</taxon>
        <taxon>Balneolales</taxon>
        <taxon>Cyclonatronaceae</taxon>
        <taxon>Natronogracilivirga</taxon>
    </lineage>
</organism>
<dbReference type="PANTHER" id="PTHR32063:SF0">
    <property type="entry name" value="SWARMING MOTILITY PROTEIN SWRC"/>
    <property type="match status" value="1"/>
</dbReference>
<dbReference type="Pfam" id="PF00873">
    <property type="entry name" value="ACR_tran"/>
    <property type="match status" value="1"/>
</dbReference>
<name>A0A8J7RQ22_9BACT</name>
<dbReference type="SUPFAM" id="SSF82866">
    <property type="entry name" value="Multidrug efflux transporter AcrB transmembrane domain"/>
    <property type="match status" value="2"/>
</dbReference>
<dbReference type="GO" id="GO:0042910">
    <property type="term" value="F:xenobiotic transmembrane transporter activity"/>
    <property type="evidence" value="ECO:0007669"/>
    <property type="project" value="TreeGrafter"/>
</dbReference>
<feature type="transmembrane region" description="Helical" evidence="1">
    <location>
        <begin position="402"/>
        <end position="427"/>
    </location>
</feature>
<dbReference type="SUPFAM" id="SSF82714">
    <property type="entry name" value="Multidrug efflux transporter AcrB TolC docking domain, DN and DC subdomains"/>
    <property type="match status" value="2"/>
</dbReference>
<dbReference type="PANTHER" id="PTHR32063">
    <property type="match status" value="1"/>
</dbReference>
<reference evidence="2" key="1">
    <citation type="submission" date="2021-02" db="EMBL/GenBank/DDBJ databases">
        <title>Natronogracilivirga saccharolytica gen. nov. sp. nov. a new anaerobic, haloalkiliphilic carbohydrate-fermenting bacterium from soda lake and proposing of Cyclonatronumiaceae fam. nov. in the phylum Balneolaeota.</title>
        <authorList>
            <person name="Zhilina T.N."/>
            <person name="Sorokin D.Y."/>
            <person name="Zavarzina D.G."/>
            <person name="Toshchakov S.V."/>
            <person name="Kublanov I.V."/>
        </authorList>
    </citation>
    <scope>NUCLEOTIDE SEQUENCE</scope>
    <source>
        <strain evidence="2">Z-1702</strain>
    </source>
</reference>
<gene>
    <name evidence="2" type="ORF">NATSA_03915</name>
</gene>
<dbReference type="EMBL" id="JAFIDN010000002">
    <property type="protein sequence ID" value="MBP3191804.1"/>
    <property type="molecule type" value="Genomic_DNA"/>
</dbReference>
<keyword evidence="1" id="KW-0472">Membrane</keyword>
<dbReference type="Gene3D" id="3.30.70.1320">
    <property type="entry name" value="Multidrug efflux transporter AcrB pore domain like"/>
    <property type="match status" value="1"/>
</dbReference>
<dbReference type="Gene3D" id="3.30.70.1440">
    <property type="entry name" value="Multidrug efflux transporter AcrB pore domain"/>
    <property type="match status" value="1"/>
</dbReference>
<dbReference type="InterPro" id="IPR027463">
    <property type="entry name" value="AcrB_DN_DC_subdom"/>
</dbReference>
<dbReference type="Proteomes" id="UP000673975">
    <property type="component" value="Unassembled WGS sequence"/>
</dbReference>
<dbReference type="RefSeq" id="WP_210510581.1">
    <property type="nucleotide sequence ID" value="NZ_JAFIDN010000002.1"/>
</dbReference>
<feature type="transmembrane region" description="Helical" evidence="1">
    <location>
        <begin position="480"/>
        <end position="499"/>
    </location>
</feature>
<comment type="caution">
    <text evidence="2">The sequence shown here is derived from an EMBL/GenBank/DDBJ whole genome shotgun (WGS) entry which is preliminary data.</text>
</comment>
<feature type="transmembrane region" description="Helical" evidence="1">
    <location>
        <begin position="910"/>
        <end position="930"/>
    </location>
</feature>
<feature type="transmembrane region" description="Helical" evidence="1">
    <location>
        <begin position="936"/>
        <end position="960"/>
    </location>
</feature>
<dbReference type="Gene3D" id="1.20.1640.10">
    <property type="entry name" value="Multidrug efflux transporter AcrB transmembrane domain"/>
    <property type="match status" value="2"/>
</dbReference>
<dbReference type="AlphaFoldDB" id="A0A8J7RQ22"/>
<evidence type="ECO:0000313" key="3">
    <source>
        <dbReference type="Proteomes" id="UP000673975"/>
    </source>
</evidence>
<dbReference type="SUPFAM" id="SSF82693">
    <property type="entry name" value="Multidrug efflux transporter AcrB pore domain, PN1, PN2, PC1 and PC2 subdomains"/>
    <property type="match status" value="3"/>
</dbReference>
<feature type="transmembrane region" description="Helical" evidence="1">
    <location>
        <begin position="448"/>
        <end position="474"/>
    </location>
</feature>
<feature type="transmembrane region" description="Helical" evidence="1">
    <location>
        <begin position="1012"/>
        <end position="1038"/>
    </location>
</feature>
<dbReference type="PRINTS" id="PR00702">
    <property type="entry name" value="ACRIFLAVINRP"/>
</dbReference>
<feature type="transmembrane region" description="Helical" evidence="1">
    <location>
        <begin position="981"/>
        <end position="1000"/>
    </location>
</feature>
<dbReference type="InterPro" id="IPR001036">
    <property type="entry name" value="Acrflvin-R"/>
</dbReference>
<proteinExistence type="predicted"/>
<dbReference type="Gene3D" id="3.30.70.1430">
    <property type="entry name" value="Multidrug efflux transporter AcrB pore domain"/>
    <property type="match status" value="2"/>
</dbReference>
<feature type="transmembrane region" description="Helical" evidence="1">
    <location>
        <begin position="21"/>
        <end position="42"/>
    </location>
</feature>
<keyword evidence="1" id="KW-0812">Transmembrane</keyword>
<dbReference type="Gene3D" id="3.30.2090.10">
    <property type="entry name" value="Multidrug efflux transporter AcrB TolC docking domain, DN and DC subdomains"/>
    <property type="match status" value="2"/>
</dbReference>
<dbReference type="GO" id="GO:0005886">
    <property type="term" value="C:plasma membrane"/>
    <property type="evidence" value="ECO:0007669"/>
    <property type="project" value="TreeGrafter"/>
</dbReference>
<keyword evidence="3" id="KW-1185">Reference proteome</keyword>
<feature type="transmembrane region" description="Helical" evidence="1">
    <location>
        <begin position="884"/>
        <end position="903"/>
    </location>
</feature>
<feature type="transmembrane region" description="Helical" evidence="1">
    <location>
        <begin position="376"/>
        <end position="396"/>
    </location>
</feature>
<accession>A0A8J7RQ22</accession>
<evidence type="ECO:0000313" key="2">
    <source>
        <dbReference type="EMBL" id="MBP3191804.1"/>
    </source>
</evidence>